<dbReference type="GO" id="GO:0006412">
    <property type="term" value="P:translation"/>
    <property type="evidence" value="ECO:0007669"/>
    <property type="project" value="InterPro"/>
</dbReference>
<geneLocation type="plasmid" evidence="6">
    <name>unnamed</name>
</geneLocation>
<accession>A0A482CXY0</accession>
<evidence type="ECO:0000256" key="2">
    <source>
        <dbReference type="ARBA" id="ARBA00022980"/>
    </source>
</evidence>
<evidence type="ECO:0000256" key="4">
    <source>
        <dbReference type="RuleBase" id="RU003619"/>
    </source>
</evidence>
<dbReference type="InterPro" id="IPR020606">
    <property type="entry name" value="Ribosomal_uS7_CS"/>
</dbReference>
<dbReference type="GO" id="GO:0003735">
    <property type="term" value="F:structural constituent of ribosome"/>
    <property type="evidence" value="ECO:0007669"/>
    <property type="project" value="InterPro"/>
</dbReference>
<dbReference type="GO" id="GO:0003723">
    <property type="term" value="F:RNA binding"/>
    <property type="evidence" value="ECO:0007669"/>
    <property type="project" value="InterPro"/>
</dbReference>
<dbReference type="SUPFAM" id="SSF47973">
    <property type="entry name" value="Ribosomal protein S7"/>
    <property type="match status" value="1"/>
</dbReference>
<keyword evidence="6" id="KW-0614">Plasmid</keyword>
<name>A0A482CXY0_9SPIR</name>
<dbReference type="GO" id="GO:1990904">
    <property type="term" value="C:ribonucleoprotein complex"/>
    <property type="evidence" value="ECO:0007669"/>
    <property type="project" value="UniProtKB-KW"/>
</dbReference>
<organism evidence="6">
    <name type="scientific">Borrelia miyamotoi</name>
    <dbReference type="NCBI Taxonomy" id="47466"/>
    <lineage>
        <taxon>Bacteria</taxon>
        <taxon>Pseudomonadati</taxon>
        <taxon>Spirochaetota</taxon>
        <taxon>Spirochaetia</taxon>
        <taxon>Spirochaetales</taxon>
        <taxon>Borreliaceae</taxon>
        <taxon>Borrelia</taxon>
    </lineage>
</organism>
<dbReference type="AlphaFoldDB" id="A0A482CXY0"/>
<dbReference type="PROSITE" id="PS00052">
    <property type="entry name" value="RIBOSOMAL_S7"/>
    <property type="match status" value="1"/>
</dbReference>
<feature type="domain" description="Small ribosomal subunit protein uS7" evidence="5">
    <location>
        <begin position="7"/>
        <end position="66"/>
    </location>
</feature>
<dbReference type="GO" id="GO:0005840">
    <property type="term" value="C:ribosome"/>
    <property type="evidence" value="ECO:0007669"/>
    <property type="project" value="UniProtKB-KW"/>
</dbReference>
<dbReference type="InterPro" id="IPR036823">
    <property type="entry name" value="Ribosomal_uS7_dom_sf"/>
</dbReference>
<dbReference type="Gene3D" id="1.10.455.10">
    <property type="entry name" value="Ribosomal protein S7 domain"/>
    <property type="match status" value="1"/>
</dbReference>
<proteinExistence type="inferred from homology"/>
<evidence type="ECO:0000256" key="1">
    <source>
        <dbReference type="ARBA" id="ARBA00007151"/>
    </source>
</evidence>
<keyword evidence="3 4" id="KW-0687">Ribonucleoprotein</keyword>
<dbReference type="EMBL" id="CP037569">
    <property type="protein sequence ID" value="QBL99526.1"/>
    <property type="molecule type" value="Genomic_DNA"/>
</dbReference>
<reference evidence="6" key="1">
    <citation type="submission" date="2019-03" db="EMBL/GenBank/DDBJ databases">
        <title>Whole genome sequencing of Borrelia miyamotoi strains isolated at the Russian territory.</title>
        <authorList>
            <person name="Kuleshov K.V."/>
            <person name="Platonov A.E."/>
            <person name="Goptar I.A."/>
            <person name="Shipulin G.A."/>
            <person name="Markelov M.L."/>
            <person name="Koetsveld J."/>
            <person name="Kolyasnikova N.M."/>
            <person name="Sarksyan D.S."/>
            <person name="Toporkova M.G."/>
            <person name="Hovius J.W."/>
        </authorList>
    </citation>
    <scope>NUCLEOTIDE SEQUENCE</scope>
    <source>
        <strain evidence="6">Yekat-18</strain>
        <plasmid evidence="6">unnamed</plasmid>
    </source>
</reference>
<dbReference type="Pfam" id="PF00177">
    <property type="entry name" value="Ribosomal_S7"/>
    <property type="match status" value="1"/>
</dbReference>
<protein>
    <recommendedName>
        <fullName evidence="5">Small ribosomal subunit protein uS7 domain-containing protein</fullName>
    </recommendedName>
</protein>
<keyword evidence="2 4" id="KW-0689">Ribosomal protein</keyword>
<dbReference type="InterPro" id="IPR023798">
    <property type="entry name" value="Ribosomal_uS7_dom"/>
</dbReference>
<evidence type="ECO:0000313" key="6">
    <source>
        <dbReference type="EMBL" id="QBL99526.1"/>
    </source>
</evidence>
<evidence type="ECO:0000256" key="3">
    <source>
        <dbReference type="ARBA" id="ARBA00023274"/>
    </source>
</evidence>
<evidence type="ECO:0000259" key="5">
    <source>
        <dbReference type="Pfam" id="PF00177"/>
    </source>
</evidence>
<comment type="similarity">
    <text evidence="1 4">Belongs to the universal ribosomal protein uS7 family.</text>
</comment>
<gene>
    <name evidence="6" type="ORF">EZU71_06735</name>
</gene>
<sequence>MINTIIFNVTKYDSRIIAKFVNSMMYDGKKSISEAIMYSSFDMLSERIEVGDKINAFHQALENVKP</sequence>